<dbReference type="OrthoDB" id="3216420at2759"/>
<dbReference type="Gene3D" id="3.90.1150.80">
    <property type="match status" value="1"/>
</dbReference>
<feature type="compositionally biased region" description="Acidic residues" evidence="1">
    <location>
        <begin position="142"/>
        <end position="151"/>
    </location>
</feature>
<feature type="compositionally biased region" description="Basic and acidic residues" evidence="1">
    <location>
        <begin position="157"/>
        <end position="167"/>
    </location>
</feature>
<protein>
    <recommendedName>
        <fullName evidence="4">Monopolin complex subunit Csm1/Pcs1 C-terminal domain-containing protein</fullName>
    </recommendedName>
</protein>
<name>A0A9P5MTS8_9AGAM</name>
<evidence type="ECO:0000313" key="3">
    <source>
        <dbReference type="Proteomes" id="UP000759537"/>
    </source>
</evidence>
<feature type="region of interest" description="Disordered" evidence="1">
    <location>
        <begin position="1"/>
        <end position="167"/>
    </location>
</feature>
<dbReference type="AlphaFoldDB" id="A0A9P5MTS8"/>
<reference evidence="2" key="2">
    <citation type="journal article" date="2020" name="Nat. Commun.">
        <title>Large-scale genome sequencing of mycorrhizal fungi provides insights into the early evolution of symbiotic traits.</title>
        <authorList>
            <person name="Miyauchi S."/>
            <person name="Kiss E."/>
            <person name="Kuo A."/>
            <person name="Drula E."/>
            <person name="Kohler A."/>
            <person name="Sanchez-Garcia M."/>
            <person name="Morin E."/>
            <person name="Andreopoulos B."/>
            <person name="Barry K.W."/>
            <person name="Bonito G."/>
            <person name="Buee M."/>
            <person name="Carver A."/>
            <person name="Chen C."/>
            <person name="Cichocki N."/>
            <person name="Clum A."/>
            <person name="Culley D."/>
            <person name="Crous P.W."/>
            <person name="Fauchery L."/>
            <person name="Girlanda M."/>
            <person name="Hayes R.D."/>
            <person name="Keri Z."/>
            <person name="LaButti K."/>
            <person name="Lipzen A."/>
            <person name="Lombard V."/>
            <person name="Magnuson J."/>
            <person name="Maillard F."/>
            <person name="Murat C."/>
            <person name="Nolan M."/>
            <person name="Ohm R.A."/>
            <person name="Pangilinan J."/>
            <person name="Pereira M.F."/>
            <person name="Perotto S."/>
            <person name="Peter M."/>
            <person name="Pfister S."/>
            <person name="Riley R."/>
            <person name="Sitrit Y."/>
            <person name="Stielow J.B."/>
            <person name="Szollosi G."/>
            <person name="Zifcakova L."/>
            <person name="Stursova M."/>
            <person name="Spatafora J.W."/>
            <person name="Tedersoo L."/>
            <person name="Vaario L.M."/>
            <person name="Yamada A."/>
            <person name="Yan M."/>
            <person name="Wang P."/>
            <person name="Xu J."/>
            <person name="Bruns T."/>
            <person name="Baldrian P."/>
            <person name="Vilgalys R."/>
            <person name="Dunand C."/>
            <person name="Henrissat B."/>
            <person name="Grigoriev I.V."/>
            <person name="Hibbett D."/>
            <person name="Nagy L.G."/>
            <person name="Martin F.M."/>
        </authorList>
    </citation>
    <scope>NUCLEOTIDE SEQUENCE</scope>
    <source>
        <strain evidence="2">Prilba</strain>
    </source>
</reference>
<gene>
    <name evidence="2" type="ORF">DFH94DRAFT_58849</name>
</gene>
<dbReference type="InterPro" id="IPR038608">
    <property type="entry name" value="Csm1/Pcs1_C_sf"/>
</dbReference>
<accession>A0A9P5MTS8</accession>
<reference evidence="2" key="1">
    <citation type="submission" date="2019-10" db="EMBL/GenBank/DDBJ databases">
        <authorList>
            <consortium name="DOE Joint Genome Institute"/>
            <person name="Kuo A."/>
            <person name="Miyauchi S."/>
            <person name="Kiss E."/>
            <person name="Drula E."/>
            <person name="Kohler A."/>
            <person name="Sanchez-Garcia M."/>
            <person name="Andreopoulos B."/>
            <person name="Barry K.W."/>
            <person name="Bonito G."/>
            <person name="Buee M."/>
            <person name="Carver A."/>
            <person name="Chen C."/>
            <person name="Cichocki N."/>
            <person name="Clum A."/>
            <person name="Culley D."/>
            <person name="Crous P.W."/>
            <person name="Fauchery L."/>
            <person name="Girlanda M."/>
            <person name="Hayes R."/>
            <person name="Keri Z."/>
            <person name="LaButti K."/>
            <person name="Lipzen A."/>
            <person name="Lombard V."/>
            <person name="Magnuson J."/>
            <person name="Maillard F."/>
            <person name="Morin E."/>
            <person name="Murat C."/>
            <person name="Nolan M."/>
            <person name="Ohm R."/>
            <person name="Pangilinan J."/>
            <person name="Pereira M."/>
            <person name="Perotto S."/>
            <person name="Peter M."/>
            <person name="Riley R."/>
            <person name="Sitrit Y."/>
            <person name="Stielow B."/>
            <person name="Szollosi G."/>
            <person name="Zifcakova L."/>
            <person name="Stursova M."/>
            <person name="Spatafora J.W."/>
            <person name="Tedersoo L."/>
            <person name="Vaario L.-M."/>
            <person name="Yamada A."/>
            <person name="Yan M."/>
            <person name="Wang P."/>
            <person name="Xu J."/>
            <person name="Bruns T."/>
            <person name="Baldrian P."/>
            <person name="Vilgalys R."/>
            <person name="Henrissat B."/>
            <person name="Grigoriev I.V."/>
            <person name="Hibbett D."/>
            <person name="Nagy L.G."/>
            <person name="Martin F.M."/>
        </authorList>
    </citation>
    <scope>NUCLEOTIDE SEQUENCE</scope>
    <source>
        <strain evidence="2">Prilba</strain>
    </source>
</reference>
<evidence type="ECO:0000313" key="2">
    <source>
        <dbReference type="EMBL" id="KAF8478505.1"/>
    </source>
</evidence>
<keyword evidence="3" id="KW-1185">Reference proteome</keyword>
<evidence type="ECO:0000256" key="1">
    <source>
        <dbReference type="SAM" id="MobiDB-lite"/>
    </source>
</evidence>
<feature type="region of interest" description="Disordered" evidence="1">
    <location>
        <begin position="296"/>
        <end position="325"/>
    </location>
</feature>
<dbReference type="CDD" id="cd23787">
    <property type="entry name" value="RWD_CSM1"/>
    <property type="match status" value="1"/>
</dbReference>
<evidence type="ECO:0008006" key="4">
    <source>
        <dbReference type="Google" id="ProtNLM"/>
    </source>
</evidence>
<dbReference type="Proteomes" id="UP000759537">
    <property type="component" value="Unassembled WGS sequence"/>
</dbReference>
<proteinExistence type="predicted"/>
<sequence length="468" mass="52151">MSSDADELGGYEPSTPYQSSKKRKISASRPTAGPSTTKTQTTRQRKPSNEPPTLVDDDDEDIPEVVVPGPRSKRRGKATASPATNGKPLSKAKAKGRPASTTNGHKSGSEPVIIDDDEPPLANPRSPTKNGKTRAGSPLLVEDGEILEETESASPPELEKTREERDLYKTKSEELSETLLKLIQTRNTEPEEQLAVMKAQYDAATNAQGELIKELTTQIARLTPMLQEGRASTVHFLTREAADEEKRILEERLEKTKEAFMQKDAVIKDKDTRIATLNEQLETTQADLKAEIAHTQTLQNKNSKAQREAPRSALPGRTAQDTLINDPKHGVTIRLYEDLTNLIVLSAKIQESPYAHLGELEEITYKCVFSHMSTASLSFLLTSMYQPPSPVPGHSPPRPKTKDDLQHMVRYTPLELDKESQEYIQKLDFLADTFTFGYDQMEFFLKTLNDHFANNFSEEQNDSAMTEG</sequence>
<dbReference type="EMBL" id="WHVB01000011">
    <property type="protein sequence ID" value="KAF8478505.1"/>
    <property type="molecule type" value="Genomic_DNA"/>
</dbReference>
<comment type="caution">
    <text evidence="2">The sequence shown here is derived from an EMBL/GenBank/DDBJ whole genome shotgun (WGS) entry which is preliminary data.</text>
</comment>
<organism evidence="2 3">
    <name type="scientific">Russula ochroleuca</name>
    <dbReference type="NCBI Taxonomy" id="152965"/>
    <lineage>
        <taxon>Eukaryota</taxon>
        <taxon>Fungi</taxon>
        <taxon>Dikarya</taxon>
        <taxon>Basidiomycota</taxon>
        <taxon>Agaricomycotina</taxon>
        <taxon>Agaricomycetes</taxon>
        <taxon>Russulales</taxon>
        <taxon>Russulaceae</taxon>
        <taxon>Russula</taxon>
    </lineage>
</organism>